<gene>
    <name evidence="1" type="ORF">DC094_07215</name>
</gene>
<sequence length="288" mass="33127">MANYCHLFVESLNLDSDIKRNAIELEDQVHIKSLLYRLAEIFKPGYPNATEQQIQLAAGYGYCVHQSLFLADDQSVALMLACDEKLQLAIPADNLFWQQKQRLDQQGLWSEKQISDVLAETFSSDSLNDASLEKFENLQIRHRSYGLFFPLILQAFSVDEKISTEWCIDLIGYYLKIFGYIYDADAILEPNAETTLQKTPVYSLIIAKNLLLQYQLNDIAQDNKEVIKTVFASGIYQAMMEQAIEQCKLGNLHLDNRPDLPVTRGRMLFRAFNKKCRQQIKSVAKMYD</sequence>
<keyword evidence="2" id="KW-1185">Reference proteome</keyword>
<name>A0A2V1H408_9GAMM</name>
<protein>
    <submittedName>
        <fullName evidence="1">Uncharacterized protein</fullName>
    </submittedName>
</protein>
<accession>A0A2V1H408</accession>
<dbReference type="RefSeq" id="WP_116686448.1">
    <property type="nucleotide sequence ID" value="NZ_CAWNYD010000002.1"/>
</dbReference>
<evidence type="ECO:0000313" key="2">
    <source>
        <dbReference type="Proteomes" id="UP000244906"/>
    </source>
</evidence>
<dbReference type="AlphaFoldDB" id="A0A2V1H408"/>
<dbReference type="Proteomes" id="UP000244906">
    <property type="component" value="Unassembled WGS sequence"/>
</dbReference>
<organism evidence="1 2">
    <name type="scientific">Pelagibaculum spongiae</name>
    <dbReference type="NCBI Taxonomy" id="2080658"/>
    <lineage>
        <taxon>Bacteria</taxon>
        <taxon>Pseudomonadati</taxon>
        <taxon>Pseudomonadota</taxon>
        <taxon>Gammaproteobacteria</taxon>
        <taxon>Oceanospirillales</taxon>
        <taxon>Pelagibaculum</taxon>
    </lineage>
</organism>
<dbReference type="EMBL" id="QDDL01000002">
    <property type="protein sequence ID" value="PVZ70376.1"/>
    <property type="molecule type" value="Genomic_DNA"/>
</dbReference>
<proteinExistence type="predicted"/>
<reference evidence="1 2" key="1">
    <citation type="submission" date="2018-04" db="EMBL/GenBank/DDBJ databases">
        <title>Thalassorhabdus spongiae gen. nov., sp. nov., isolated from a marine sponge in South-West Iceland.</title>
        <authorList>
            <person name="Knobloch S."/>
            <person name="Daussin A."/>
            <person name="Johannsson R."/>
            <person name="Marteinsson V.T."/>
        </authorList>
    </citation>
    <scope>NUCLEOTIDE SEQUENCE [LARGE SCALE GENOMIC DNA]</scope>
    <source>
        <strain evidence="1 2">Hp12</strain>
    </source>
</reference>
<evidence type="ECO:0000313" key="1">
    <source>
        <dbReference type="EMBL" id="PVZ70376.1"/>
    </source>
</evidence>
<comment type="caution">
    <text evidence="1">The sequence shown here is derived from an EMBL/GenBank/DDBJ whole genome shotgun (WGS) entry which is preliminary data.</text>
</comment>